<reference evidence="1" key="1">
    <citation type="submission" date="2016-02" db="EMBL/GenBank/DDBJ databases">
        <title>WGS assembly of Manihot esculenta.</title>
        <authorList>
            <person name="Bredeson J.V."/>
            <person name="Prochnik S.E."/>
            <person name="Lyons J.B."/>
            <person name="Schmutz J."/>
            <person name="Grimwood J."/>
            <person name="Vrebalov J."/>
            <person name="Bart R.S."/>
            <person name="Amuge T."/>
            <person name="Ferguson M.E."/>
            <person name="Green R."/>
            <person name="Putnam N."/>
            <person name="Stites J."/>
            <person name="Rounsley S."/>
            <person name="Rokhsar D.S."/>
        </authorList>
    </citation>
    <scope>NUCLEOTIDE SEQUENCE [LARGE SCALE GENOMIC DNA]</scope>
    <source>
        <tissue evidence="1">Leaf</tissue>
    </source>
</reference>
<organism evidence="1">
    <name type="scientific">Manihot esculenta</name>
    <name type="common">Cassava</name>
    <name type="synonym">Jatropha manihot</name>
    <dbReference type="NCBI Taxonomy" id="3983"/>
    <lineage>
        <taxon>Eukaryota</taxon>
        <taxon>Viridiplantae</taxon>
        <taxon>Streptophyta</taxon>
        <taxon>Embryophyta</taxon>
        <taxon>Tracheophyta</taxon>
        <taxon>Spermatophyta</taxon>
        <taxon>Magnoliopsida</taxon>
        <taxon>eudicotyledons</taxon>
        <taxon>Gunneridae</taxon>
        <taxon>Pentapetalae</taxon>
        <taxon>rosids</taxon>
        <taxon>fabids</taxon>
        <taxon>Malpighiales</taxon>
        <taxon>Euphorbiaceae</taxon>
        <taxon>Crotonoideae</taxon>
        <taxon>Manihoteae</taxon>
        <taxon>Manihot</taxon>
    </lineage>
</organism>
<gene>
    <name evidence="1" type="ORF">MANES_10G060300</name>
</gene>
<evidence type="ECO:0000313" key="1">
    <source>
        <dbReference type="EMBL" id="OAY39009.1"/>
    </source>
</evidence>
<accession>A0A2C9V3S1</accession>
<evidence type="ECO:0008006" key="2">
    <source>
        <dbReference type="Google" id="ProtNLM"/>
    </source>
</evidence>
<dbReference type="AlphaFoldDB" id="A0A2C9V3S1"/>
<proteinExistence type="predicted"/>
<name>A0A2C9V3S1_MANES</name>
<dbReference type="EMBL" id="CM004396">
    <property type="protein sequence ID" value="OAY39009.1"/>
    <property type="molecule type" value="Genomic_DNA"/>
</dbReference>
<protein>
    <recommendedName>
        <fullName evidence="2">RNase H type-1 domain-containing protein</fullName>
    </recommendedName>
</protein>
<sequence length="122" mass="13682">MKSRRPMGNLKYDVIFAQIKFHIYLVGMWVLSQQFFYKINVDESFDFQSSCFKAAFLIRNSSNSLLDGNCCEGVASSSLTAEGFALYQDILFPISRNFLPVMVESDSFQLIAVVGGSLIAIL</sequence>